<sequence length="440" mass="51555">MESSVISCSSLSPSEFSNNTILSITSSVSQPDDFPEKCQICFQQGHGYHFGVFACRACAAFFRRCHFSVALGQRKCRLMNGQCGPNRNGRWFCKKCRMERCIQLGMTTTNIQYDRDAFKSSSNFMKNQALAKMVGDRIGVPITVESILGIHHLISFIPMSGEVANLPYVDTSQLVDKALTIMLTPNLVRKNKKTSNLEQLKIGLEEFQSEQKENLSEIVYLSQNDQKREFETNMCAAARWMSCSDQIRQYDDDMKISLLQAVWFVWGRFERIWMTAKMRSKKLCGKKQFVISQEALIDYDRMDSDISCWSNHTFEEMKFFFVPRELYYDDVIWELMEVQPDDIELTFIMCSLCFQLTGKRHGERVQEEMERLEDIFSNELHEYYTRIKKPMYLLRLKQLMRVKEKFLKIRNTRIDKYQIGGIFNMFNVSFSNPDFFWVPP</sequence>
<evidence type="ECO:0000256" key="9">
    <source>
        <dbReference type="ARBA" id="ARBA00023242"/>
    </source>
</evidence>
<accession>A0A6A5GCT1</accession>
<evidence type="ECO:0000256" key="5">
    <source>
        <dbReference type="ARBA" id="ARBA00023015"/>
    </source>
</evidence>
<evidence type="ECO:0000256" key="7">
    <source>
        <dbReference type="ARBA" id="ARBA00023163"/>
    </source>
</evidence>
<dbReference type="InterPro" id="IPR013088">
    <property type="entry name" value="Znf_NHR/GATA"/>
</dbReference>
<reference evidence="13 14" key="1">
    <citation type="submission" date="2019-12" db="EMBL/GenBank/DDBJ databases">
        <title>Chromosome-level assembly of the Caenorhabditis remanei genome.</title>
        <authorList>
            <person name="Teterina A.A."/>
            <person name="Willis J.H."/>
            <person name="Phillips P.C."/>
        </authorList>
    </citation>
    <scope>NUCLEOTIDE SEQUENCE [LARGE SCALE GENOMIC DNA]</scope>
    <source>
        <strain evidence="13 14">PX506</strain>
        <tissue evidence="13">Whole organism</tissue>
    </source>
</reference>
<dbReference type="GO" id="GO:0008270">
    <property type="term" value="F:zinc ion binding"/>
    <property type="evidence" value="ECO:0007669"/>
    <property type="project" value="UniProtKB-KW"/>
</dbReference>
<dbReference type="InterPro" id="IPR035500">
    <property type="entry name" value="NHR-like_dom_sf"/>
</dbReference>
<dbReference type="PROSITE" id="PS51030">
    <property type="entry name" value="NUCLEAR_REC_DBD_2"/>
    <property type="match status" value="1"/>
</dbReference>
<dbReference type="InterPro" id="IPR051152">
    <property type="entry name" value="C.elegans_Orphan_NR"/>
</dbReference>
<dbReference type="PROSITE" id="PS51843">
    <property type="entry name" value="NR_LBD"/>
    <property type="match status" value="1"/>
</dbReference>
<comment type="similarity">
    <text evidence="1 10">Belongs to the nuclear hormone receptor family.</text>
</comment>
<dbReference type="RefSeq" id="XP_003115746.2">
    <property type="nucleotide sequence ID" value="XM_003115698.2"/>
</dbReference>
<dbReference type="EMBL" id="WUAV01000005">
    <property type="protein sequence ID" value="KAF1752483.1"/>
    <property type="molecule type" value="Genomic_DNA"/>
</dbReference>
<dbReference type="GO" id="GO:0005634">
    <property type="term" value="C:nucleus"/>
    <property type="evidence" value="ECO:0007669"/>
    <property type="project" value="UniProtKB-SubCell"/>
</dbReference>
<name>A0A6A5GCT1_CAERE</name>
<keyword evidence="7 10" id="KW-0804">Transcription</keyword>
<keyword evidence="8 10" id="KW-0675">Receptor</keyword>
<evidence type="ECO:0000256" key="3">
    <source>
        <dbReference type="ARBA" id="ARBA00022771"/>
    </source>
</evidence>
<evidence type="ECO:0000256" key="1">
    <source>
        <dbReference type="ARBA" id="ARBA00005993"/>
    </source>
</evidence>
<dbReference type="InterPro" id="IPR001628">
    <property type="entry name" value="Znf_hrmn_rcpt"/>
</dbReference>
<protein>
    <submittedName>
        <fullName evidence="13">Uncharacterized protein</fullName>
    </submittedName>
</protein>
<evidence type="ECO:0000259" key="11">
    <source>
        <dbReference type="PROSITE" id="PS51030"/>
    </source>
</evidence>
<proteinExistence type="inferred from homology"/>
<dbReference type="Gene3D" id="3.30.50.10">
    <property type="entry name" value="Erythroid Transcription Factor GATA-1, subunit A"/>
    <property type="match status" value="1"/>
</dbReference>
<dbReference type="SMART" id="SM00430">
    <property type="entry name" value="HOLI"/>
    <property type="match status" value="1"/>
</dbReference>
<dbReference type="SUPFAM" id="SSF48508">
    <property type="entry name" value="Nuclear receptor ligand-binding domain"/>
    <property type="match status" value="1"/>
</dbReference>
<keyword evidence="4 10" id="KW-0862">Zinc</keyword>
<dbReference type="GeneID" id="9838946"/>
<dbReference type="PROSITE" id="PS00031">
    <property type="entry name" value="NUCLEAR_REC_DBD_1"/>
    <property type="match status" value="1"/>
</dbReference>
<dbReference type="GO" id="GO:0003700">
    <property type="term" value="F:DNA-binding transcription factor activity"/>
    <property type="evidence" value="ECO:0007669"/>
    <property type="project" value="InterPro"/>
</dbReference>
<feature type="domain" description="Nuclear receptor" evidence="11">
    <location>
        <begin position="35"/>
        <end position="113"/>
    </location>
</feature>
<dbReference type="Pfam" id="PF00104">
    <property type="entry name" value="Hormone_recep"/>
    <property type="match status" value="1"/>
</dbReference>
<dbReference type="Gene3D" id="1.10.565.10">
    <property type="entry name" value="Retinoid X Receptor"/>
    <property type="match status" value="1"/>
</dbReference>
<dbReference type="Proteomes" id="UP000483820">
    <property type="component" value="Chromosome V"/>
</dbReference>
<keyword evidence="5 10" id="KW-0805">Transcription regulation</keyword>
<organism evidence="13 14">
    <name type="scientific">Caenorhabditis remanei</name>
    <name type="common">Caenorhabditis vulgaris</name>
    <dbReference type="NCBI Taxonomy" id="31234"/>
    <lineage>
        <taxon>Eukaryota</taxon>
        <taxon>Metazoa</taxon>
        <taxon>Ecdysozoa</taxon>
        <taxon>Nematoda</taxon>
        <taxon>Chromadorea</taxon>
        <taxon>Rhabditida</taxon>
        <taxon>Rhabditina</taxon>
        <taxon>Rhabditomorpha</taxon>
        <taxon>Rhabditoidea</taxon>
        <taxon>Rhabditidae</taxon>
        <taxon>Peloderinae</taxon>
        <taxon>Caenorhabditis</taxon>
    </lineage>
</organism>
<evidence type="ECO:0000313" key="14">
    <source>
        <dbReference type="Proteomes" id="UP000483820"/>
    </source>
</evidence>
<evidence type="ECO:0000313" key="13">
    <source>
        <dbReference type="EMBL" id="KAF1752483.1"/>
    </source>
</evidence>
<keyword evidence="2 10" id="KW-0479">Metal-binding</keyword>
<comment type="subcellular location">
    <subcellularLocation>
        <location evidence="10">Nucleus</location>
    </subcellularLocation>
</comment>
<dbReference type="PRINTS" id="PR00047">
    <property type="entry name" value="STROIDFINGER"/>
</dbReference>
<keyword evidence="9 10" id="KW-0539">Nucleus</keyword>
<dbReference type="CTD" id="9838946"/>
<dbReference type="AlphaFoldDB" id="A0A6A5GCT1"/>
<dbReference type="PANTHER" id="PTHR45680">
    <property type="entry name" value="NUCLEAR HORMONE RECEPTOR FAMILY"/>
    <property type="match status" value="1"/>
</dbReference>
<gene>
    <name evidence="13" type="ORF">GCK72_019038</name>
</gene>
<comment type="caution">
    <text evidence="13">The sequence shown here is derived from an EMBL/GenBank/DDBJ whole genome shotgun (WGS) entry which is preliminary data.</text>
</comment>
<dbReference type="InterPro" id="IPR000536">
    <property type="entry name" value="Nucl_hrmn_rcpt_lig-bd"/>
</dbReference>
<dbReference type="PANTHER" id="PTHR45680:SF33">
    <property type="entry name" value="NR LBD DOMAIN-CONTAINING PROTEIN-RELATED"/>
    <property type="match status" value="1"/>
</dbReference>
<evidence type="ECO:0000256" key="8">
    <source>
        <dbReference type="ARBA" id="ARBA00023170"/>
    </source>
</evidence>
<feature type="domain" description="NR LBD" evidence="12">
    <location>
        <begin position="198"/>
        <end position="439"/>
    </location>
</feature>
<dbReference type="SUPFAM" id="SSF57716">
    <property type="entry name" value="Glucocorticoid receptor-like (DNA-binding domain)"/>
    <property type="match status" value="1"/>
</dbReference>
<dbReference type="GO" id="GO:0043565">
    <property type="term" value="F:sequence-specific DNA binding"/>
    <property type="evidence" value="ECO:0007669"/>
    <property type="project" value="InterPro"/>
</dbReference>
<evidence type="ECO:0000256" key="10">
    <source>
        <dbReference type="RuleBase" id="RU004334"/>
    </source>
</evidence>
<keyword evidence="6 10" id="KW-0238">DNA-binding</keyword>
<evidence type="ECO:0000256" key="2">
    <source>
        <dbReference type="ARBA" id="ARBA00022723"/>
    </source>
</evidence>
<keyword evidence="3 10" id="KW-0863">Zinc-finger</keyword>
<dbReference type="SMART" id="SM00399">
    <property type="entry name" value="ZnF_C4"/>
    <property type="match status" value="1"/>
</dbReference>
<dbReference type="KEGG" id="crq:GCK72_019038"/>
<evidence type="ECO:0000256" key="6">
    <source>
        <dbReference type="ARBA" id="ARBA00023125"/>
    </source>
</evidence>
<dbReference type="Pfam" id="PF00105">
    <property type="entry name" value="zf-C4"/>
    <property type="match status" value="1"/>
</dbReference>
<evidence type="ECO:0000256" key="4">
    <source>
        <dbReference type="ARBA" id="ARBA00022833"/>
    </source>
</evidence>
<evidence type="ECO:0000259" key="12">
    <source>
        <dbReference type="PROSITE" id="PS51843"/>
    </source>
</evidence>